<dbReference type="SUPFAM" id="SSF55874">
    <property type="entry name" value="ATPase domain of HSP90 chaperone/DNA topoisomerase II/histidine kinase"/>
    <property type="match status" value="1"/>
</dbReference>
<evidence type="ECO:0000256" key="6">
    <source>
        <dbReference type="ARBA" id="ARBA00022679"/>
    </source>
</evidence>
<keyword evidence="11 16" id="KW-1133">Transmembrane helix</keyword>
<evidence type="ECO:0000256" key="13">
    <source>
        <dbReference type="ARBA" id="ARBA00064003"/>
    </source>
</evidence>
<evidence type="ECO:0000256" key="14">
    <source>
        <dbReference type="ARBA" id="ARBA00068150"/>
    </source>
</evidence>
<evidence type="ECO:0000256" key="1">
    <source>
        <dbReference type="ARBA" id="ARBA00000085"/>
    </source>
</evidence>
<evidence type="ECO:0000259" key="17">
    <source>
        <dbReference type="PROSITE" id="PS50109"/>
    </source>
</evidence>
<dbReference type="InterPro" id="IPR003594">
    <property type="entry name" value="HATPase_dom"/>
</dbReference>
<dbReference type="SUPFAM" id="SSF47384">
    <property type="entry name" value="Homodimeric domain of signal transducing histidine kinase"/>
    <property type="match status" value="1"/>
</dbReference>
<dbReference type="Gene3D" id="1.10.287.130">
    <property type="match status" value="1"/>
</dbReference>
<evidence type="ECO:0000256" key="11">
    <source>
        <dbReference type="ARBA" id="ARBA00022989"/>
    </source>
</evidence>
<evidence type="ECO:0000256" key="4">
    <source>
        <dbReference type="ARBA" id="ARBA00022475"/>
    </source>
</evidence>
<feature type="transmembrane region" description="Helical" evidence="16">
    <location>
        <begin position="513"/>
        <end position="535"/>
    </location>
</feature>
<dbReference type="SUPFAM" id="SSF55785">
    <property type="entry name" value="PYP-like sensor domain (PAS domain)"/>
    <property type="match status" value="1"/>
</dbReference>
<dbReference type="CDD" id="cd16922">
    <property type="entry name" value="HATPase_EvgS-ArcB-TorS-like"/>
    <property type="match status" value="1"/>
</dbReference>
<dbReference type="FunFam" id="1.10.287.130:FF:000002">
    <property type="entry name" value="Two-component osmosensing histidine kinase"/>
    <property type="match status" value="1"/>
</dbReference>
<keyword evidence="22" id="KW-1185">Reference proteome</keyword>
<dbReference type="PANTHER" id="PTHR45339">
    <property type="entry name" value="HYBRID SIGNAL TRANSDUCTION HISTIDINE KINASE J"/>
    <property type="match status" value="1"/>
</dbReference>
<dbReference type="CDD" id="cd17546">
    <property type="entry name" value="REC_hyHK_CKI1_RcsC-like"/>
    <property type="match status" value="1"/>
</dbReference>
<dbReference type="InterPro" id="IPR001789">
    <property type="entry name" value="Sig_transdc_resp-reg_receiver"/>
</dbReference>
<keyword evidence="7 16" id="KW-0812">Transmembrane</keyword>
<dbReference type="Pfam" id="PF00512">
    <property type="entry name" value="HisKA"/>
    <property type="match status" value="1"/>
</dbReference>
<dbReference type="Gene3D" id="3.30.450.20">
    <property type="entry name" value="PAS domain"/>
    <property type="match status" value="1"/>
</dbReference>
<dbReference type="InterPro" id="IPR005467">
    <property type="entry name" value="His_kinase_dom"/>
</dbReference>
<name>A1BE46_CHLPD</name>
<accession>A1BE46</accession>
<dbReference type="InterPro" id="IPR035965">
    <property type="entry name" value="PAS-like_dom_sf"/>
</dbReference>
<dbReference type="InterPro" id="IPR013655">
    <property type="entry name" value="PAS_fold_3"/>
</dbReference>
<evidence type="ECO:0000259" key="19">
    <source>
        <dbReference type="PROSITE" id="PS50112"/>
    </source>
</evidence>
<dbReference type="InterPro" id="IPR003661">
    <property type="entry name" value="HisK_dim/P_dom"/>
</dbReference>
<dbReference type="PROSITE" id="PS50110">
    <property type="entry name" value="RESPONSE_REGULATORY"/>
    <property type="match status" value="2"/>
</dbReference>
<dbReference type="InterPro" id="IPR001610">
    <property type="entry name" value="PAC"/>
</dbReference>
<dbReference type="SMART" id="SM00388">
    <property type="entry name" value="HisKA"/>
    <property type="match status" value="1"/>
</dbReference>
<dbReference type="InterPro" id="IPR029150">
    <property type="entry name" value="dCache_3"/>
</dbReference>
<dbReference type="Gene3D" id="3.30.450.40">
    <property type="match status" value="1"/>
</dbReference>
<feature type="transmembrane region" description="Helical" evidence="16">
    <location>
        <begin position="223"/>
        <end position="242"/>
    </location>
</feature>
<keyword evidence="6 21" id="KW-0808">Transferase</keyword>
<dbReference type="SUPFAM" id="SSF55781">
    <property type="entry name" value="GAF domain-like"/>
    <property type="match status" value="1"/>
</dbReference>
<feature type="domain" description="Histidine kinase" evidence="17">
    <location>
        <begin position="874"/>
        <end position="1095"/>
    </location>
</feature>
<evidence type="ECO:0000256" key="16">
    <source>
        <dbReference type="SAM" id="Phobius"/>
    </source>
</evidence>
<dbReference type="PROSITE" id="PS50109">
    <property type="entry name" value="HIS_KIN"/>
    <property type="match status" value="1"/>
</dbReference>
<feature type="domain" description="PAS" evidence="19">
    <location>
        <begin position="552"/>
        <end position="624"/>
    </location>
</feature>
<dbReference type="KEGG" id="cph:Cpha266_0617"/>
<organism evidence="21 22">
    <name type="scientific">Chlorobium phaeobacteroides (strain DSM 266 / SMG 266 / 2430)</name>
    <dbReference type="NCBI Taxonomy" id="290317"/>
    <lineage>
        <taxon>Bacteria</taxon>
        <taxon>Pseudomonadati</taxon>
        <taxon>Chlorobiota</taxon>
        <taxon>Chlorobiia</taxon>
        <taxon>Chlorobiales</taxon>
        <taxon>Chlorobiaceae</taxon>
        <taxon>Chlorobium/Pelodictyon group</taxon>
        <taxon>Chlorobium</taxon>
    </lineage>
</organism>
<dbReference type="FunFam" id="3.30.565.10:FF:000010">
    <property type="entry name" value="Sensor histidine kinase RcsC"/>
    <property type="match status" value="1"/>
</dbReference>
<keyword evidence="16" id="KW-0472">Membrane</keyword>
<evidence type="ECO:0000256" key="9">
    <source>
        <dbReference type="ARBA" id="ARBA00022777"/>
    </source>
</evidence>
<dbReference type="HOGENOM" id="CLU_004075_0_0_10"/>
<dbReference type="PRINTS" id="PR00344">
    <property type="entry name" value="BCTRLSENSOR"/>
</dbReference>
<dbReference type="CDD" id="cd00130">
    <property type="entry name" value="PAS"/>
    <property type="match status" value="1"/>
</dbReference>
<dbReference type="Pfam" id="PF01590">
    <property type="entry name" value="GAF"/>
    <property type="match status" value="1"/>
</dbReference>
<feature type="domain" description="PAC" evidence="20">
    <location>
        <begin position="628"/>
        <end position="680"/>
    </location>
</feature>
<dbReference type="NCBIfam" id="TIGR00229">
    <property type="entry name" value="sensory_box"/>
    <property type="match status" value="1"/>
</dbReference>
<dbReference type="SMART" id="SM00448">
    <property type="entry name" value="REC"/>
    <property type="match status" value="2"/>
</dbReference>
<feature type="transmembrane region" description="Helical" evidence="16">
    <location>
        <begin position="186"/>
        <end position="203"/>
    </location>
</feature>
<dbReference type="SMART" id="SM00065">
    <property type="entry name" value="GAF"/>
    <property type="match status" value="1"/>
</dbReference>
<dbReference type="Gene3D" id="3.30.565.10">
    <property type="entry name" value="Histidine kinase-like ATPase, C-terminal domain"/>
    <property type="match status" value="1"/>
</dbReference>
<evidence type="ECO:0000259" key="18">
    <source>
        <dbReference type="PROSITE" id="PS50110"/>
    </source>
</evidence>
<evidence type="ECO:0000256" key="2">
    <source>
        <dbReference type="ARBA" id="ARBA00004651"/>
    </source>
</evidence>
<reference evidence="21 22" key="1">
    <citation type="submission" date="2006-12" db="EMBL/GenBank/DDBJ databases">
        <title>Complete sequence of Chlorobium phaeobacteroides DSM 266.</title>
        <authorList>
            <consortium name="US DOE Joint Genome Institute"/>
            <person name="Copeland A."/>
            <person name="Lucas S."/>
            <person name="Lapidus A."/>
            <person name="Barry K."/>
            <person name="Detter J.C."/>
            <person name="Glavina del Rio T."/>
            <person name="Hammon N."/>
            <person name="Israni S."/>
            <person name="Pitluck S."/>
            <person name="Goltsman E."/>
            <person name="Schmutz J."/>
            <person name="Larimer F."/>
            <person name="Land M."/>
            <person name="Hauser L."/>
            <person name="Mikhailova N."/>
            <person name="Li T."/>
            <person name="Overmann J."/>
            <person name="Bryant D.A."/>
            <person name="Richardson P."/>
        </authorList>
    </citation>
    <scope>NUCLEOTIDE SEQUENCE [LARGE SCALE GENOMIC DNA]</scope>
    <source>
        <strain evidence="21 22">DSM 266</strain>
    </source>
</reference>
<dbReference type="CDD" id="cd00082">
    <property type="entry name" value="HisKA"/>
    <property type="match status" value="1"/>
</dbReference>
<dbReference type="SUPFAM" id="SSF52172">
    <property type="entry name" value="CheY-like"/>
    <property type="match status" value="2"/>
</dbReference>
<dbReference type="GO" id="GO:0005524">
    <property type="term" value="F:ATP binding"/>
    <property type="evidence" value="ECO:0007669"/>
    <property type="project" value="UniProtKB-KW"/>
</dbReference>
<evidence type="ECO:0000256" key="10">
    <source>
        <dbReference type="ARBA" id="ARBA00022840"/>
    </source>
</evidence>
<dbReference type="Pfam" id="PF00072">
    <property type="entry name" value="Response_reg"/>
    <property type="match status" value="2"/>
</dbReference>
<dbReference type="eggNOG" id="COG0642">
    <property type="taxonomic scope" value="Bacteria"/>
</dbReference>
<keyword evidence="5 15" id="KW-0597">Phosphoprotein</keyword>
<keyword evidence="10" id="KW-0067">ATP-binding</keyword>
<dbReference type="EC" id="2.7.13.3" evidence="3"/>
<evidence type="ECO:0000313" key="21">
    <source>
        <dbReference type="EMBL" id="ABL64673.1"/>
    </source>
</evidence>
<evidence type="ECO:0000256" key="8">
    <source>
        <dbReference type="ARBA" id="ARBA00022741"/>
    </source>
</evidence>
<gene>
    <name evidence="21" type="ordered locus">Cpha266_0617</name>
</gene>
<dbReference type="eggNOG" id="COG2205">
    <property type="taxonomic scope" value="Bacteria"/>
</dbReference>
<dbReference type="SMART" id="SM00086">
    <property type="entry name" value="PAC"/>
    <property type="match status" value="1"/>
</dbReference>
<dbReference type="Pfam" id="PF02518">
    <property type="entry name" value="HATPase_c"/>
    <property type="match status" value="1"/>
</dbReference>
<feature type="transmembrane region" description="Helical" evidence="16">
    <location>
        <begin position="6"/>
        <end position="27"/>
    </location>
</feature>
<dbReference type="EMBL" id="CP000492">
    <property type="protein sequence ID" value="ABL64673.1"/>
    <property type="molecule type" value="Genomic_DNA"/>
</dbReference>
<dbReference type="PROSITE" id="PS50113">
    <property type="entry name" value="PAC"/>
    <property type="match status" value="1"/>
</dbReference>
<dbReference type="InterPro" id="IPR000014">
    <property type="entry name" value="PAS"/>
</dbReference>
<dbReference type="Gene3D" id="3.40.50.2300">
    <property type="match status" value="2"/>
</dbReference>
<dbReference type="Proteomes" id="UP000008701">
    <property type="component" value="Chromosome"/>
</dbReference>
<dbReference type="InterPro" id="IPR029151">
    <property type="entry name" value="Sensor-like_sf"/>
</dbReference>
<dbReference type="SUPFAM" id="SSF103190">
    <property type="entry name" value="Sensory domain-like"/>
    <property type="match status" value="1"/>
</dbReference>
<dbReference type="InterPro" id="IPR036890">
    <property type="entry name" value="HATPase_C_sf"/>
</dbReference>
<keyword evidence="12" id="KW-0902">Two-component regulatory system</keyword>
<feature type="domain" description="Response regulatory" evidence="18">
    <location>
        <begin position="1114"/>
        <end position="1235"/>
    </location>
</feature>
<dbReference type="GO" id="GO:0005886">
    <property type="term" value="C:plasma membrane"/>
    <property type="evidence" value="ECO:0007669"/>
    <property type="project" value="UniProtKB-SubCell"/>
</dbReference>
<comment type="subcellular location">
    <subcellularLocation>
        <location evidence="2">Cell membrane</location>
        <topology evidence="2">Multi-pass membrane protein</topology>
    </subcellularLocation>
</comment>
<evidence type="ECO:0000256" key="15">
    <source>
        <dbReference type="PROSITE-ProRule" id="PRU00169"/>
    </source>
</evidence>
<dbReference type="Pfam" id="PF08447">
    <property type="entry name" value="PAS_3"/>
    <property type="match status" value="1"/>
</dbReference>
<dbReference type="RefSeq" id="WP_011744506.1">
    <property type="nucleotide sequence ID" value="NC_008639.1"/>
</dbReference>
<evidence type="ECO:0000256" key="7">
    <source>
        <dbReference type="ARBA" id="ARBA00022692"/>
    </source>
</evidence>
<dbReference type="InterPro" id="IPR011006">
    <property type="entry name" value="CheY-like_superfamily"/>
</dbReference>
<feature type="modified residue" description="4-aspartylphosphate" evidence="15">
    <location>
        <position position="1320"/>
    </location>
</feature>
<evidence type="ECO:0000256" key="12">
    <source>
        <dbReference type="ARBA" id="ARBA00023012"/>
    </source>
</evidence>
<keyword evidence="8" id="KW-0547">Nucleotide-binding</keyword>
<sequence length="1398" mass="156985" precursor="true">MKKNYTISLLTAGFLFVGYLLVWLSVYRADHQLREQLLKDVYAVARNMDKEQIKALSGTSADRLNPHYIDLKAKLSSGCKSRTKCRFLYLLGRKSDKTIFFLVDSELTGSSEISPPGQVYDEASSVLQRVFRTGHADSEGPLPDRWGVWVTGFVPLVDQQSEKVVAVLGMDVDAADWTLDIAARSALPIGVVIIIIIVIVTILQSTRHREITSSPFLRRLLPVLLAVLFFLFFGFGVLLWWLQERRIEEVVHQTEKEVFTVFQNALMVQSEGLEIALNMICTDNTVADELKSRNSEILYSKYEPLFRHLQDKHGVSFFCFMDSSRKCLLRLHKPEKSGDRISRFTLLEAQKTGLFSNGLELDPKGLLTLRVVMPVFQKGRIVGFIDVAKEIEAVINRVHYQPGLGIALIVDKKFLHRGDWEKAMHALGRKTEWDRFRDEVQIYNTFGYFPEAFDFSLASSDSVAFYRSRAVTWQGKSWRLNFLPLEDASGRTIGRMLVIQDVSFYQAGIFRMITLAGIALLVILSLLFGFLFVVLKRIDRGVINREQELIDSREQYRLAVNGSNDGIWDWDMRSDTLYLSPKWKKTLGYEDDDLSNIYKTFEDLVHPEDKPVFRTYLDRYLNGEIPLFNIEFRIRHKDGAYVWILGRGEVLRDKSGSPYRMAGSMSDITGRKKDEDELKRRSAFQLVVMDLAIGFVNTPLDELDRSIERALALVGEFLQVDRSYLFRYDFANGTMSNTHEWCSEGIAPEKNNLQNLLNSIIPDWVATHLAGRIVHISSVDALDDESALKMILASQGIKTLISLPLIYHEHCFGFVGFDAVREVKKWGDDEISLLRVLAELFTNAELRFRHETALVDARYAAESANRAKSEFLANMSHEIRTPMNGVIGMANLLLDTDLSDEQRDFADMLLASGESLLTVINDILDFSKIEAGKLELEHIVFDLRKLLESFGAVMGLKAVEKNLEFNCVVSPEVPVFFKGDPGRIRQILNNLAGNAIKFTQNGNVTVAVSMQSENNGDAVLRFSVKDTGIGIPEAKLDRLFKSFTQVDASTTRKYGGTGLGLAISRQLVELMGGKIGVISHEGNGSEFWFTIFLKKQPFYSTIETQPTSAFAGIRALVVDDNAANRKMLKALLSSLDIRVTEASGGDAALGELRSAFKSGDPFALAIIDMQMPDMDGFMLGQTIKEDLLLRNTELFLMSPVGTLNQREEYHRAGFSANLSKPVGQLELVAAINKVVFNHDNQSGSRNPSISYPVTEEGEPPMVPVGKLEHYRILLAEDSRVNQMVVIGVLTKFGYGVDVVSNGQECVDVLQKRTYDLVLMDVQMPVMDGLNATGIIRDPASKVLDHNIPVIALTAHAMQGDRESCLYAGMNDYISKPIDASVLTETISKWLPVKPDSPA</sequence>
<evidence type="ECO:0000259" key="20">
    <source>
        <dbReference type="PROSITE" id="PS50113"/>
    </source>
</evidence>
<comment type="subunit">
    <text evidence="13">At low DSF concentrations, interacts with RpfF.</text>
</comment>
<keyword evidence="4" id="KW-1003">Cell membrane</keyword>
<proteinExistence type="predicted"/>
<dbReference type="PANTHER" id="PTHR45339:SF1">
    <property type="entry name" value="HYBRID SIGNAL TRANSDUCTION HISTIDINE KINASE J"/>
    <property type="match status" value="1"/>
</dbReference>
<dbReference type="InterPro" id="IPR004358">
    <property type="entry name" value="Sig_transdc_His_kin-like_C"/>
</dbReference>
<dbReference type="STRING" id="290317.Cpha266_0617"/>
<dbReference type="eggNOG" id="COG5002">
    <property type="taxonomic scope" value="Bacteria"/>
</dbReference>
<feature type="modified residue" description="4-aspartylphosphate" evidence="15">
    <location>
        <position position="1168"/>
    </location>
</feature>
<dbReference type="InterPro" id="IPR003018">
    <property type="entry name" value="GAF"/>
</dbReference>
<evidence type="ECO:0000313" key="22">
    <source>
        <dbReference type="Proteomes" id="UP000008701"/>
    </source>
</evidence>
<comment type="catalytic activity">
    <reaction evidence="1">
        <text>ATP + protein L-histidine = ADP + protein N-phospho-L-histidine.</text>
        <dbReference type="EC" id="2.7.13.3"/>
    </reaction>
</comment>
<dbReference type="SMART" id="SM00091">
    <property type="entry name" value="PAS"/>
    <property type="match status" value="1"/>
</dbReference>
<dbReference type="GO" id="GO:0000155">
    <property type="term" value="F:phosphorelay sensor kinase activity"/>
    <property type="evidence" value="ECO:0007669"/>
    <property type="project" value="InterPro"/>
</dbReference>
<keyword evidence="9 21" id="KW-0418">Kinase</keyword>
<dbReference type="Pfam" id="PF14827">
    <property type="entry name" value="dCache_3"/>
    <property type="match status" value="1"/>
</dbReference>
<protein>
    <recommendedName>
        <fullName evidence="14">Sensory/regulatory protein RpfC</fullName>
        <ecNumber evidence="3">2.7.13.3</ecNumber>
    </recommendedName>
</protein>
<evidence type="ECO:0000256" key="5">
    <source>
        <dbReference type="ARBA" id="ARBA00022553"/>
    </source>
</evidence>
<dbReference type="SMART" id="SM00387">
    <property type="entry name" value="HATPase_c"/>
    <property type="match status" value="1"/>
</dbReference>
<evidence type="ECO:0000256" key="3">
    <source>
        <dbReference type="ARBA" id="ARBA00012438"/>
    </source>
</evidence>
<dbReference type="InterPro" id="IPR036097">
    <property type="entry name" value="HisK_dim/P_sf"/>
</dbReference>
<feature type="domain" description="Response regulatory" evidence="18">
    <location>
        <begin position="1271"/>
        <end position="1390"/>
    </location>
</feature>
<dbReference type="InterPro" id="IPR029016">
    <property type="entry name" value="GAF-like_dom_sf"/>
</dbReference>
<dbReference type="PROSITE" id="PS50112">
    <property type="entry name" value="PAS"/>
    <property type="match status" value="1"/>
</dbReference>
<dbReference type="InterPro" id="IPR000700">
    <property type="entry name" value="PAS-assoc_C"/>
</dbReference>